<dbReference type="RefSeq" id="WP_115818332.1">
    <property type="nucleotide sequence ID" value="NZ_QRDV01000008.1"/>
</dbReference>
<feature type="transmembrane region" description="Helical" evidence="1">
    <location>
        <begin position="7"/>
        <end position="28"/>
    </location>
</feature>
<reference evidence="2 3" key="1">
    <citation type="submission" date="2018-07" db="EMBL/GenBank/DDBJ databases">
        <title>Genomic Encyclopedia of Type Strains, Phase III (KMG-III): the genomes of soil and plant-associated and newly described type strains.</title>
        <authorList>
            <person name="Whitman W."/>
        </authorList>
    </citation>
    <scope>NUCLEOTIDE SEQUENCE [LARGE SCALE GENOMIC DNA]</scope>
    <source>
        <strain evidence="2 3">CECT 7946</strain>
    </source>
</reference>
<keyword evidence="1" id="KW-1133">Transmembrane helix</keyword>
<gene>
    <name evidence="2" type="ORF">DFQ10_10896</name>
</gene>
<accession>A0A3D9GZK6</accession>
<dbReference type="OrthoDB" id="1437499at2"/>
<feature type="transmembrane region" description="Helical" evidence="1">
    <location>
        <begin position="73"/>
        <end position="91"/>
    </location>
</feature>
<proteinExistence type="predicted"/>
<keyword evidence="3" id="KW-1185">Reference proteome</keyword>
<feature type="transmembrane region" description="Helical" evidence="1">
    <location>
        <begin position="43"/>
        <end position="61"/>
    </location>
</feature>
<keyword evidence="1" id="KW-0812">Transmembrane</keyword>
<feature type="transmembrane region" description="Helical" evidence="1">
    <location>
        <begin position="103"/>
        <end position="125"/>
    </location>
</feature>
<protein>
    <submittedName>
        <fullName evidence="2">Uncharacterized protein</fullName>
    </submittedName>
</protein>
<evidence type="ECO:0000313" key="2">
    <source>
        <dbReference type="EMBL" id="RED42689.1"/>
    </source>
</evidence>
<sequence length="130" mass="14323">MKTKTFIIAGICGGITNWLLSWLSYGIILEDYFAQPNESKRAFIYLILGCLALGFFLSYFYNRWAQISTMSTGAKAGAFFGLFLALTTGFTKMAMDASLTTELFTLDIAVSIFITAITGAVVGFINHKVR</sequence>
<keyword evidence="1" id="KW-0472">Membrane</keyword>
<comment type="caution">
    <text evidence="2">The sequence shown here is derived from an EMBL/GenBank/DDBJ whole genome shotgun (WGS) entry which is preliminary data.</text>
</comment>
<dbReference type="Proteomes" id="UP000256980">
    <property type="component" value="Unassembled WGS sequence"/>
</dbReference>
<organism evidence="2 3">
    <name type="scientific">Winogradskyella eximia</name>
    <dbReference type="NCBI Taxonomy" id="262006"/>
    <lineage>
        <taxon>Bacteria</taxon>
        <taxon>Pseudomonadati</taxon>
        <taxon>Bacteroidota</taxon>
        <taxon>Flavobacteriia</taxon>
        <taxon>Flavobacteriales</taxon>
        <taxon>Flavobacteriaceae</taxon>
        <taxon>Winogradskyella</taxon>
    </lineage>
</organism>
<evidence type="ECO:0000256" key="1">
    <source>
        <dbReference type="SAM" id="Phobius"/>
    </source>
</evidence>
<evidence type="ECO:0000313" key="3">
    <source>
        <dbReference type="Proteomes" id="UP000256980"/>
    </source>
</evidence>
<dbReference type="AlphaFoldDB" id="A0A3D9GZK6"/>
<name>A0A3D9GZK6_9FLAO</name>
<dbReference type="EMBL" id="QRDV01000008">
    <property type="protein sequence ID" value="RED42689.1"/>
    <property type="molecule type" value="Genomic_DNA"/>
</dbReference>